<dbReference type="PANTHER" id="PTHR47336:SF2">
    <property type="entry name" value="TRANSCRIPTION FACTOR HMS1-RELATED"/>
    <property type="match status" value="1"/>
</dbReference>
<keyword evidence="3" id="KW-1185">Reference proteome</keyword>
<evidence type="ECO:0000313" key="2">
    <source>
        <dbReference type="EMBL" id="KAJ7708569.1"/>
    </source>
</evidence>
<evidence type="ECO:0000259" key="1">
    <source>
        <dbReference type="PROSITE" id="PS50888"/>
    </source>
</evidence>
<evidence type="ECO:0000313" key="3">
    <source>
        <dbReference type="Proteomes" id="UP001215598"/>
    </source>
</evidence>
<dbReference type="AlphaFoldDB" id="A0AAD7GZE3"/>
<dbReference type="InterPro" id="IPR052099">
    <property type="entry name" value="Regulatory_TF_Diverse"/>
</dbReference>
<feature type="non-terminal residue" evidence="2">
    <location>
        <position position="127"/>
    </location>
</feature>
<dbReference type="PANTHER" id="PTHR47336">
    <property type="entry name" value="TRANSCRIPTION FACTOR HMS1-RELATED"/>
    <property type="match status" value="1"/>
</dbReference>
<dbReference type="Proteomes" id="UP001215598">
    <property type="component" value="Unassembled WGS sequence"/>
</dbReference>
<name>A0AAD7GZE3_9AGAR</name>
<feature type="domain" description="BHLH" evidence="1">
    <location>
        <begin position="27"/>
        <end position="127"/>
    </location>
</feature>
<dbReference type="GO" id="GO:0046983">
    <property type="term" value="F:protein dimerization activity"/>
    <property type="evidence" value="ECO:0007669"/>
    <property type="project" value="InterPro"/>
</dbReference>
<protein>
    <recommendedName>
        <fullName evidence="1">BHLH domain-containing protein</fullName>
    </recommendedName>
</protein>
<accession>A0AAD7GZE3</accession>
<dbReference type="EMBL" id="JARKIB010000430">
    <property type="protein sequence ID" value="KAJ7708569.1"/>
    <property type="molecule type" value="Genomic_DNA"/>
</dbReference>
<reference evidence="2" key="1">
    <citation type="submission" date="2023-03" db="EMBL/GenBank/DDBJ databases">
        <title>Massive genome expansion in bonnet fungi (Mycena s.s.) driven by repeated elements and novel gene families across ecological guilds.</title>
        <authorList>
            <consortium name="Lawrence Berkeley National Laboratory"/>
            <person name="Harder C.B."/>
            <person name="Miyauchi S."/>
            <person name="Viragh M."/>
            <person name="Kuo A."/>
            <person name="Thoen E."/>
            <person name="Andreopoulos B."/>
            <person name="Lu D."/>
            <person name="Skrede I."/>
            <person name="Drula E."/>
            <person name="Henrissat B."/>
            <person name="Morin E."/>
            <person name="Kohler A."/>
            <person name="Barry K."/>
            <person name="LaButti K."/>
            <person name="Morin E."/>
            <person name="Salamov A."/>
            <person name="Lipzen A."/>
            <person name="Mereny Z."/>
            <person name="Hegedus B."/>
            <person name="Baldrian P."/>
            <person name="Stursova M."/>
            <person name="Weitz H."/>
            <person name="Taylor A."/>
            <person name="Grigoriev I.V."/>
            <person name="Nagy L.G."/>
            <person name="Martin F."/>
            <person name="Kauserud H."/>
        </authorList>
    </citation>
    <scope>NUCLEOTIDE SEQUENCE</scope>
    <source>
        <strain evidence="2">CBHHK182m</strain>
    </source>
</reference>
<dbReference type="PROSITE" id="PS50888">
    <property type="entry name" value="BHLH"/>
    <property type="match status" value="1"/>
</dbReference>
<dbReference type="Gene3D" id="4.10.280.10">
    <property type="entry name" value="Helix-loop-helix DNA-binding domain"/>
    <property type="match status" value="1"/>
</dbReference>
<proteinExistence type="predicted"/>
<organism evidence="2 3">
    <name type="scientific">Mycena metata</name>
    <dbReference type="NCBI Taxonomy" id="1033252"/>
    <lineage>
        <taxon>Eukaryota</taxon>
        <taxon>Fungi</taxon>
        <taxon>Dikarya</taxon>
        <taxon>Basidiomycota</taxon>
        <taxon>Agaricomycotina</taxon>
        <taxon>Agaricomycetes</taxon>
        <taxon>Agaricomycetidae</taxon>
        <taxon>Agaricales</taxon>
        <taxon>Marasmiineae</taxon>
        <taxon>Mycenaceae</taxon>
        <taxon>Mycena</taxon>
    </lineage>
</organism>
<dbReference type="Pfam" id="PF00010">
    <property type="entry name" value="HLH"/>
    <property type="match status" value="1"/>
</dbReference>
<comment type="caution">
    <text evidence="2">The sequence shown here is derived from an EMBL/GenBank/DDBJ whole genome shotgun (WGS) entry which is preliminary data.</text>
</comment>
<feature type="non-terminal residue" evidence="2">
    <location>
        <position position="1"/>
    </location>
</feature>
<dbReference type="SUPFAM" id="SSF47459">
    <property type="entry name" value="HLH, helix-loop-helix DNA-binding domain"/>
    <property type="match status" value="1"/>
</dbReference>
<dbReference type="InterPro" id="IPR011598">
    <property type="entry name" value="bHLH_dom"/>
</dbReference>
<sequence length="127" mass="13634">TPNTAASAFTTAPVALSAPPTLATQSRPKTSHTTIERRYRTNLNARIQSLRQAVHALHVVDRTAAIKAGEPYPGMLSSSTLTNNKLNCGDASDPEAHIDVHGFIDGIKIARKCSKANVLSKAVKYIR</sequence>
<dbReference type="InterPro" id="IPR036638">
    <property type="entry name" value="HLH_DNA-bd_sf"/>
</dbReference>
<gene>
    <name evidence="2" type="ORF">B0H16DRAFT_1261723</name>
</gene>